<dbReference type="PROSITE" id="PS00136">
    <property type="entry name" value="SUBTILASE_ASP"/>
    <property type="match status" value="1"/>
</dbReference>
<keyword evidence="3" id="KW-0732">Signal</keyword>
<evidence type="ECO:0000256" key="4">
    <source>
        <dbReference type="ARBA" id="ARBA00022801"/>
    </source>
</evidence>
<keyword evidence="11" id="KW-1185">Reference proteome</keyword>
<evidence type="ECO:0000256" key="6">
    <source>
        <dbReference type="PROSITE-ProRule" id="PRU01240"/>
    </source>
</evidence>
<dbReference type="InterPro" id="IPR050131">
    <property type="entry name" value="Peptidase_S8_subtilisin-like"/>
</dbReference>
<evidence type="ECO:0000256" key="7">
    <source>
        <dbReference type="RuleBase" id="RU003355"/>
    </source>
</evidence>
<dbReference type="PANTHER" id="PTHR43806:SF11">
    <property type="entry name" value="CEREVISIN-RELATED"/>
    <property type="match status" value="1"/>
</dbReference>
<dbReference type="InterPro" id="IPR023828">
    <property type="entry name" value="Peptidase_S8_Ser-AS"/>
</dbReference>
<keyword evidence="4 6" id="KW-0378">Hydrolase</keyword>
<comment type="similarity">
    <text evidence="1 6 7">Belongs to the peptidase S8 family.</text>
</comment>
<evidence type="ECO:0000313" key="10">
    <source>
        <dbReference type="EMBL" id="GGD97183.1"/>
    </source>
</evidence>
<keyword evidence="5 6" id="KW-0720">Serine protease</keyword>
<feature type="compositionally biased region" description="Gly residues" evidence="8">
    <location>
        <begin position="1"/>
        <end position="15"/>
    </location>
</feature>
<feature type="compositionally biased region" description="Pro residues" evidence="8">
    <location>
        <begin position="18"/>
        <end position="39"/>
    </location>
</feature>
<dbReference type="Gene3D" id="3.40.50.200">
    <property type="entry name" value="Peptidase S8/S53 domain"/>
    <property type="match status" value="1"/>
</dbReference>
<protein>
    <recommendedName>
        <fullName evidence="9">Peptidase S8/S53 domain-containing protein</fullName>
    </recommendedName>
</protein>
<dbReference type="InterPro" id="IPR000209">
    <property type="entry name" value="Peptidase_S8/S53_dom"/>
</dbReference>
<gene>
    <name evidence="10" type="ORF">GCM10011515_16230</name>
</gene>
<feature type="active site" description="Charge relay system" evidence="6">
    <location>
        <position position="302"/>
    </location>
</feature>
<dbReference type="InterPro" id="IPR036852">
    <property type="entry name" value="Peptidase_S8/S53_dom_sf"/>
</dbReference>
<evidence type="ECO:0000256" key="2">
    <source>
        <dbReference type="ARBA" id="ARBA00022670"/>
    </source>
</evidence>
<dbReference type="InterPro" id="IPR034061">
    <property type="entry name" value="Peptidases_S8_Autotransporter"/>
</dbReference>
<dbReference type="InterPro" id="IPR023827">
    <property type="entry name" value="Peptidase_S8_Asp-AS"/>
</dbReference>
<name>A0ABQ1S7T3_9SPHN</name>
<dbReference type="Proteomes" id="UP000619041">
    <property type="component" value="Unassembled WGS sequence"/>
</dbReference>
<dbReference type="Pfam" id="PF00082">
    <property type="entry name" value="Peptidase_S8"/>
    <property type="match status" value="1"/>
</dbReference>
<dbReference type="CDD" id="cd04848">
    <property type="entry name" value="Peptidases_S8_Autotransporter_serine_protease_like"/>
    <property type="match status" value="1"/>
</dbReference>
<evidence type="ECO:0000256" key="8">
    <source>
        <dbReference type="SAM" id="MobiDB-lite"/>
    </source>
</evidence>
<feature type="region of interest" description="Disordered" evidence="8">
    <location>
        <begin position="1"/>
        <end position="44"/>
    </location>
</feature>
<feature type="active site" description="Charge relay system" evidence="6">
    <location>
        <position position="114"/>
    </location>
</feature>
<proteinExistence type="inferred from homology"/>
<evidence type="ECO:0000259" key="9">
    <source>
        <dbReference type="Pfam" id="PF00082"/>
    </source>
</evidence>
<evidence type="ECO:0000256" key="1">
    <source>
        <dbReference type="ARBA" id="ARBA00011073"/>
    </source>
</evidence>
<feature type="active site" description="Charge relay system" evidence="6">
    <location>
        <position position="81"/>
    </location>
</feature>
<dbReference type="PROSITE" id="PS00138">
    <property type="entry name" value="SUBTILASE_SER"/>
    <property type="match status" value="1"/>
</dbReference>
<accession>A0ABQ1S7T3</accession>
<dbReference type="PROSITE" id="PS51892">
    <property type="entry name" value="SUBTILASE"/>
    <property type="match status" value="1"/>
</dbReference>
<feature type="domain" description="Peptidase S8/S53" evidence="9">
    <location>
        <begin position="72"/>
        <end position="350"/>
    </location>
</feature>
<dbReference type="InterPro" id="IPR015500">
    <property type="entry name" value="Peptidase_S8_subtilisin-rel"/>
</dbReference>
<keyword evidence="2 6" id="KW-0645">Protease</keyword>
<dbReference type="SUPFAM" id="SSF52743">
    <property type="entry name" value="Subtilisin-like"/>
    <property type="match status" value="1"/>
</dbReference>
<organism evidence="10 11">
    <name type="scientific">Tsuneonella deserti</name>
    <dbReference type="NCBI Taxonomy" id="2035528"/>
    <lineage>
        <taxon>Bacteria</taxon>
        <taxon>Pseudomonadati</taxon>
        <taxon>Pseudomonadota</taxon>
        <taxon>Alphaproteobacteria</taxon>
        <taxon>Sphingomonadales</taxon>
        <taxon>Erythrobacteraceae</taxon>
        <taxon>Tsuneonella</taxon>
    </lineage>
</organism>
<evidence type="ECO:0000256" key="5">
    <source>
        <dbReference type="ARBA" id="ARBA00022825"/>
    </source>
</evidence>
<dbReference type="PRINTS" id="PR00723">
    <property type="entry name" value="SUBTILISIN"/>
</dbReference>
<evidence type="ECO:0000256" key="3">
    <source>
        <dbReference type="ARBA" id="ARBA00022729"/>
    </source>
</evidence>
<sequence length="770" mass="78825">MLSACGGGSGGGGGVISAPPPAPTPAPTPTPTPAPPPAPTTSTATFDTAEYRRSDGPEFHNATAAWTRGVTGAGAKIAVIDTGIDTDSPEFAGRIDGASRDVAGNGTVEAVDDHGTQVAMTAAAARDNTGIVGIAYGAKIIALRADTPGSCAGTDGCSFSDRNIATGIDRAVSAGATVINLSLGGDSPSSALLDSVKRATAAGVVIIVSAGNEGDGSDPDVDPNQPNPFAAGVRNAGGANVIIAGSVNESGQFSAFSNRAGSQAQYFLSALGERVCCVYKDGKLYTETTSSGTFVTLVSGTSFSAPQISGAVALLKQAFPNLTGAQMVELLLISARDAGAAGTDTTYGRGILDIANAFAPKGTTTLAGSTTAVPLGDTTAVTSSPMGDATAGTALSAVVLDKYARAYDYDMGSGLRGASVQPKLLGAVDAGSRQVAAVGPALSMAFTLTDGSHGQSQWIAPLRLSREDAQIARVLAGRVALKIAPDQQIGFAFRERAEGLVAQLQGQDRPAFLIAGDARADKGFAEGGDLSVAYRRQLGKWGLTASSEQGKAWLGNLQIQDGRFDRKREARGLSSFSLAADRRFGDVDTAVGLTWLSEQRTVLGAYFSDAFGGGGADTLFLDANAAWRMGDGWRLGGAVRQGWTRADRVGAVAAGSNFVSRGWSADLTKQGVTSRFDSLGLRVSQPLRVESGGLNLLLPVGYDYATLATTYGTRPLALTPQGREIDTELAWHGPMLGGDASASLYYRTDPGNIASMPDDKGVAVKWAKRF</sequence>
<reference evidence="11" key="1">
    <citation type="journal article" date="2019" name="Int. J. Syst. Evol. Microbiol.">
        <title>The Global Catalogue of Microorganisms (GCM) 10K type strain sequencing project: providing services to taxonomists for standard genome sequencing and annotation.</title>
        <authorList>
            <consortium name="The Broad Institute Genomics Platform"/>
            <consortium name="The Broad Institute Genome Sequencing Center for Infectious Disease"/>
            <person name="Wu L."/>
            <person name="Ma J."/>
        </authorList>
    </citation>
    <scope>NUCLEOTIDE SEQUENCE [LARGE SCALE GENOMIC DNA]</scope>
    <source>
        <strain evidence="11">CGMCC 1.15959</strain>
    </source>
</reference>
<evidence type="ECO:0000313" key="11">
    <source>
        <dbReference type="Proteomes" id="UP000619041"/>
    </source>
</evidence>
<dbReference type="EMBL" id="BMKL01000001">
    <property type="protein sequence ID" value="GGD97183.1"/>
    <property type="molecule type" value="Genomic_DNA"/>
</dbReference>
<comment type="caution">
    <text evidence="10">The sequence shown here is derived from an EMBL/GenBank/DDBJ whole genome shotgun (WGS) entry which is preliminary data.</text>
</comment>
<dbReference type="PANTHER" id="PTHR43806">
    <property type="entry name" value="PEPTIDASE S8"/>
    <property type="match status" value="1"/>
</dbReference>